<dbReference type="GO" id="GO:0016787">
    <property type="term" value="F:hydrolase activity"/>
    <property type="evidence" value="ECO:0007669"/>
    <property type="project" value="UniProtKB-KW"/>
</dbReference>
<proteinExistence type="predicted"/>
<dbReference type="Proteomes" id="UP001291999">
    <property type="component" value="Unassembled WGS sequence"/>
</dbReference>
<keyword evidence="4" id="KW-1185">Reference proteome</keyword>
<dbReference type="Pfam" id="PF02065">
    <property type="entry name" value="Melibiase"/>
    <property type="match status" value="1"/>
</dbReference>
<organism evidence="3 4">
    <name type="scientific">Nocardioides renjunii</name>
    <dbReference type="NCBI Taxonomy" id="3095075"/>
    <lineage>
        <taxon>Bacteria</taxon>
        <taxon>Bacillati</taxon>
        <taxon>Actinomycetota</taxon>
        <taxon>Actinomycetes</taxon>
        <taxon>Propionibacteriales</taxon>
        <taxon>Nocardioidaceae</taxon>
        <taxon>Nocardioides</taxon>
    </lineage>
</organism>
<dbReference type="SUPFAM" id="SSF51445">
    <property type="entry name" value="(Trans)glycosidases"/>
    <property type="match status" value="1"/>
</dbReference>
<evidence type="ECO:0000313" key="3">
    <source>
        <dbReference type="EMBL" id="MDZ5663606.1"/>
    </source>
</evidence>
<dbReference type="PANTHER" id="PTHR43053">
    <property type="entry name" value="GLYCOSIDASE FAMILY 31"/>
    <property type="match status" value="1"/>
</dbReference>
<accession>A0ABU5KF76</accession>
<evidence type="ECO:0000256" key="1">
    <source>
        <dbReference type="ARBA" id="ARBA00022801"/>
    </source>
</evidence>
<dbReference type="EMBL" id="JAXQPW010000007">
    <property type="protein sequence ID" value="MDZ5663606.1"/>
    <property type="molecule type" value="Genomic_DNA"/>
</dbReference>
<dbReference type="InterPro" id="IPR013785">
    <property type="entry name" value="Aldolase_TIM"/>
</dbReference>
<evidence type="ECO:0000313" key="4">
    <source>
        <dbReference type="Proteomes" id="UP001291999"/>
    </source>
</evidence>
<name>A0ABU5KF76_9ACTN</name>
<dbReference type="CDD" id="cd14791">
    <property type="entry name" value="GH36"/>
    <property type="match status" value="1"/>
</dbReference>
<keyword evidence="2" id="KW-0326">Glycosidase</keyword>
<reference evidence="3 4" key="1">
    <citation type="submission" date="2023-11" db="EMBL/GenBank/DDBJ databases">
        <title>Novel species in genus Nocardioides.</title>
        <authorList>
            <person name="Zhou H."/>
        </authorList>
    </citation>
    <scope>NUCLEOTIDE SEQUENCE [LARGE SCALE GENOMIC DNA]</scope>
    <source>
        <strain evidence="3 4">S-58</strain>
    </source>
</reference>
<gene>
    <name evidence="3" type="ORF">SFC79_17660</name>
</gene>
<comment type="caution">
    <text evidence="3">The sequence shown here is derived from an EMBL/GenBank/DDBJ whole genome shotgun (WGS) entry which is preliminary data.</text>
</comment>
<dbReference type="InterPro" id="IPR002252">
    <property type="entry name" value="Glyco_hydro_36"/>
</dbReference>
<dbReference type="InterPro" id="IPR050985">
    <property type="entry name" value="Alpha-glycosidase_related"/>
</dbReference>
<keyword evidence="1 3" id="KW-0378">Hydrolase</keyword>
<sequence>MSQGAVRMDVVDEVPVDPRGGRVYAEGWQSWSPATWYPVTATGRAPAEGWQHLMRFRPGTPVPASGVQGEGLLVVDPGTGVPARCYATDDLLVVPSIHATLEGDRVVVRSSGPVTTSEHPAGGEAALVAYGDALAATSPPLSDPPTVWCSWYRFFEAVTAADVAEAVRDLDRHELGVGVVLVDDGWSAGFGELLRPSDRFGSLPGVVEDVRASGRRAGAWLAPFLVGADTTMAREHPDWLVGPAGHNWGQDLVGLDLTHPGVREVLADSLRALVDAGVDYLKLDFLYGGAVPGRRREDVDEVAAYRSGLQLVRDVVGPDVLLVGCGAPLLPSVGLVDVMRVSPDTFHEGGEDGSGGLRGLMPIAARAWQQGRLWVNDPDCVVVRPSYGSRERWAEAAQAFGGLRSFSDRISELDAWGLDTVRGLLADGGTAAPLATEVLRHGARVAQDEGAAS</sequence>
<dbReference type="Gene3D" id="3.20.20.70">
    <property type="entry name" value="Aldolase class I"/>
    <property type="match status" value="1"/>
</dbReference>
<evidence type="ECO:0000256" key="2">
    <source>
        <dbReference type="ARBA" id="ARBA00023295"/>
    </source>
</evidence>
<dbReference type="InterPro" id="IPR017853">
    <property type="entry name" value="GH"/>
</dbReference>
<dbReference type="PANTHER" id="PTHR43053:SF3">
    <property type="entry name" value="ALPHA-GALACTOSIDASE C-RELATED"/>
    <property type="match status" value="1"/>
</dbReference>
<dbReference type="RefSeq" id="WP_322425349.1">
    <property type="nucleotide sequence ID" value="NZ_JAXQPW010000007.1"/>
</dbReference>
<protein>
    <submittedName>
        <fullName evidence="3">Glycoside hydrolase family 36 protein</fullName>
    </submittedName>
</protein>